<keyword evidence="3" id="KW-0812">Transmembrane</keyword>
<evidence type="ECO:0000256" key="1">
    <source>
        <dbReference type="ARBA" id="ARBA00022737"/>
    </source>
</evidence>
<dbReference type="PANTHER" id="PTHR44943">
    <property type="entry name" value="CELLULOSE SYNTHASE OPERON PROTEIN C"/>
    <property type="match status" value="1"/>
</dbReference>
<dbReference type="PROSITE" id="PS50005">
    <property type="entry name" value="TPR"/>
    <property type="match status" value="4"/>
</dbReference>
<keyword evidence="1" id="KW-0677">Repeat</keyword>
<dbReference type="SUPFAM" id="SSF48452">
    <property type="entry name" value="TPR-like"/>
    <property type="match status" value="1"/>
</dbReference>
<dbReference type="SMART" id="SM00028">
    <property type="entry name" value="TPR"/>
    <property type="match status" value="5"/>
</dbReference>
<protein>
    <submittedName>
        <fullName evidence="4">Uncharacterized protein</fullName>
    </submittedName>
</protein>
<keyword evidence="2" id="KW-0802">TPR repeat</keyword>
<evidence type="ECO:0000256" key="2">
    <source>
        <dbReference type="ARBA" id="ARBA00022803"/>
    </source>
</evidence>
<gene>
    <name evidence="4" type="ORF">ASZ90_014617</name>
</gene>
<comment type="caution">
    <text evidence="4">The sequence shown here is derived from an EMBL/GenBank/DDBJ whole genome shotgun (WGS) entry which is preliminary data.</text>
</comment>
<name>A0A0W8F4F3_9ZZZZ</name>
<keyword evidence="3" id="KW-0472">Membrane</keyword>
<evidence type="ECO:0000256" key="3">
    <source>
        <dbReference type="SAM" id="Phobius"/>
    </source>
</evidence>
<dbReference type="InterPro" id="IPR011990">
    <property type="entry name" value="TPR-like_helical_dom_sf"/>
</dbReference>
<organism evidence="4">
    <name type="scientific">hydrocarbon metagenome</name>
    <dbReference type="NCBI Taxonomy" id="938273"/>
    <lineage>
        <taxon>unclassified sequences</taxon>
        <taxon>metagenomes</taxon>
        <taxon>ecological metagenomes</taxon>
    </lineage>
</organism>
<keyword evidence="3" id="KW-1133">Transmembrane helix</keyword>
<dbReference type="AlphaFoldDB" id="A0A0W8F4F3"/>
<accession>A0A0W8F4F3</accession>
<proteinExistence type="predicted"/>
<dbReference type="PROSITE" id="PS50293">
    <property type="entry name" value="TPR_REGION"/>
    <property type="match status" value="3"/>
</dbReference>
<evidence type="ECO:0000313" key="4">
    <source>
        <dbReference type="EMBL" id="KUG15697.1"/>
    </source>
</evidence>
<dbReference type="Pfam" id="PF00515">
    <property type="entry name" value="TPR_1"/>
    <property type="match status" value="2"/>
</dbReference>
<sequence length="285" mass="31227">MGRSAPSLTWSSVILAGIVFLALVMTVIPARGDSPSEIAAVYVQIGDDLTLQKRYLEALPEYEQAVATDPYNSIAWNKLGKAHMNTGRFQDAVLAFDRALTLDPYYTEAWNNKGDSLTMLGEYAEAISTYDRALLVNPNNLYALLKKGVCLQESGSPGEAMVIYEDVITRAEREMRRHPQYARYDAQLWTNKGDALSRLGRYGEAVDAYSTALAINPKLDRAILGKTQANDAILLARGSPPTPRVTEIEAEGNSIPITPLPVPVPTLIGALVTAVFLLGIRRSLW</sequence>
<dbReference type="EMBL" id="LNQE01001537">
    <property type="protein sequence ID" value="KUG15697.1"/>
    <property type="molecule type" value="Genomic_DNA"/>
</dbReference>
<dbReference type="Pfam" id="PF13432">
    <property type="entry name" value="TPR_16"/>
    <property type="match status" value="1"/>
</dbReference>
<dbReference type="InterPro" id="IPR019734">
    <property type="entry name" value="TPR_rpt"/>
</dbReference>
<dbReference type="PANTHER" id="PTHR44943:SF8">
    <property type="entry name" value="TPR REPEAT-CONTAINING PROTEIN MJ0263"/>
    <property type="match status" value="1"/>
</dbReference>
<feature type="transmembrane region" description="Helical" evidence="3">
    <location>
        <begin position="262"/>
        <end position="280"/>
    </location>
</feature>
<dbReference type="InterPro" id="IPR051685">
    <property type="entry name" value="Ycf3/AcsC/BcsC/TPR_MFPF"/>
</dbReference>
<dbReference type="Gene3D" id="1.25.40.10">
    <property type="entry name" value="Tetratricopeptide repeat domain"/>
    <property type="match status" value="2"/>
</dbReference>
<reference evidence="4" key="1">
    <citation type="journal article" date="2015" name="Proc. Natl. Acad. Sci. U.S.A.">
        <title>Networks of energetic and metabolic interactions define dynamics in microbial communities.</title>
        <authorList>
            <person name="Embree M."/>
            <person name="Liu J.K."/>
            <person name="Al-Bassam M.M."/>
            <person name="Zengler K."/>
        </authorList>
    </citation>
    <scope>NUCLEOTIDE SEQUENCE</scope>
</reference>